<dbReference type="InterPro" id="IPR005119">
    <property type="entry name" value="LysR_subst-bd"/>
</dbReference>
<dbReference type="Gene3D" id="3.40.190.10">
    <property type="entry name" value="Periplasmic binding protein-like II"/>
    <property type="match status" value="2"/>
</dbReference>
<evidence type="ECO:0000256" key="4">
    <source>
        <dbReference type="ARBA" id="ARBA00023163"/>
    </source>
</evidence>
<dbReference type="GO" id="GO:0003677">
    <property type="term" value="F:DNA binding"/>
    <property type="evidence" value="ECO:0007669"/>
    <property type="project" value="UniProtKB-KW"/>
</dbReference>
<evidence type="ECO:0000313" key="7">
    <source>
        <dbReference type="Proteomes" id="UP000199524"/>
    </source>
</evidence>
<name>A0A1H1Z5B6_9PSED</name>
<keyword evidence="2" id="KW-0805">Transcription regulation</keyword>
<evidence type="ECO:0000259" key="5">
    <source>
        <dbReference type="PROSITE" id="PS50931"/>
    </source>
</evidence>
<comment type="similarity">
    <text evidence="1">Belongs to the LysR transcriptional regulatory family.</text>
</comment>
<accession>A0A1H1Z5B6</accession>
<dbReference type="PROSITE" id="PS50931">
    <property type="entry name" value="HTH_LYSR"/>
    <property type="match status" value="1"/>
</dbReference>
<dbReference type="SUPFAM" id="SSF46785">
    <property type="entry name" value="Winged helix' DNA-binding domain"/>
    <property type="match status" value="1"/>
</dbReference>
<reference evidence="7" key="1">
    <citation type="submission" date="2016-10" db="EMBL/GenBank/DDBJ databases">
        <authorList>
            <person name="Varghese N."/>
            <person name="Submissions S."/>
        </authorList>
    </citation>
    <scope>NUCLEOTIDE SEQUENCE [LARGE SCALE GENOMIC DNA]</scope>
    <source>
        <strain evidence="7">ATCC 23835</strain>
    </source>
</reference>
<evidence type="ECO:0000256" key="3">
    <source>
        <dbReference type="ARBA" id="ARBA00023125"/>
    </source>
</evidence>
<evidence type="ECO:0000256" key="2">
    <source>
        <dbReference type="ARBA" id="ARBA00023015"/>
    </source>
</evidence>
<dbReference type="FunFam" id="1.10.10.10:FF:000001">
    <property type="entry name" value="LysR family transcriptional regulator"/>
    <property type="match status" value="1"/>
</dbReference>
<dbReference type="Proteomes" id="UP000199524">
    <property type="component" value="Chromosome I"/>
</dbReference>
<evidence type="ECO:0000313" key="6">
    <source>
        <dbReference type="EMBL" id="SDT28870.1"/>
    </source>
</evidence>
<evidence type="ECO:0000256" key="1">
    <source>
        <dbReference type="ARBA" id="ARBA00009437"/>
    </source>
</evidence>
<dbReference type="PANTHER" id="PTHR30346">
    <property type="entry name" value="TRANSCRIPTIONAL DUAL REGULATOR HCAR-RELATED"/>
    <property type="match status" value="1"/>
</dbReference>
<dbReference type="GO" id="GO:0003700">
    <property type="term" value="F:DNA-binding transcription factor activity"/>
    <property type="evidence" value="ECO:0007669"/>
    <property type="project" value="InterPro"/>
</dbReference>
<dbReference type="InterPro" id="IPR000847">
    <property type="entry name" value="LysR_HTH_N"/>
</dbReference>
<keyword evidence="3 6" id="KW-0238">DNA-binding</keyword>
<dbReference type="Pfam" id="PF00126">
    <property type="entry name" value="HTH_1"/>
    <property type="match status" value="1"/>
</dbReference>
<dbReference type="PRINTS" id="PR00039">
    <property type="entry name" value="HTHLYSR"/>
</dbReference>
<sequence length="299" mass="33201">MELRHLRYFKVLAETLNFTRAAHLLHMAQPPLSRQISQLEEQLGTLLVVRERPLRLTEAGRFFYEQTCTVLQQLESISDNTRRIGQGQRQWLGIGFAPSTLYTVLPDLIRELRQDSELELGLSEMITLQQVEALKCGRIDIGFGRIRIDDPAIHQQVLCEDPLVAVLPKGHSLAGNPLSLAQLAGEAFILYPANPRPSYADHVMALFAHHGMSIRVSQWANELQTAIGLVAVGVGVTLVPASVQQQHRTDIEYVSLLDRNAVSPIILSRRKGDVSPIVQRCLALIYAQAITDGTGPLPV</sequence>
<dbReference type="InterPro" id="IPR036390">
    <property type="entry name" value="WH_DNA-bd_sf"/>
</dbReference>
<protein>
    <submittedName>
        <fullName evidence="6">DNA-binding transcriptional regulator, LysR family</fullName>
    </submittedName>
</protein>
<keyword evidence="7" id="KW-1185">Reference proteome</keyword>
<dbReference type="PANTHER" id="PTHR30346:SF17">
    <property type="entry name" value="LYSR FAMILY TRANSCRIPTIONAL REGULATOR"/>
    <property type="match status" value="1"/>
</dbReference>
<dbReference type="GO" id="GO:0032993">
    <property type="term" value="C:protein-DNA complex"/>
    <property type="evidence" value="ECO:0007669"/>
    <property type="project" value="TreeGrafter"/>
</dbReference>
<dbReference type="SUPFAM" id="SSF53850">
    <property type="entry name" value="Periplasmic binding protein-like II"/>
    <property type="match status" value="1"/>
</dbReference>
<proteinExistence type="inferred from homology"/>
<dbReference type="Gene3D" id="1.10.10.10">
    <property type="entry name" value="Winged helix-like DNA-binding domain superfamily/Winged helix DNA-binding domain"/>
    <property type="match status" value="1"/>
</dbReference>
<gene>
    <name evidence="6" type="ORF">SAMN05216598_4843</name>
</gene>
<dbReference type="RefSeq" id="WP_090209611.1">
    <property type="nucleotide sequence ID" value="NZ_LT629777.1"/>
</dbReference>
<dbReference type="EMBL" id="LT629777">
    <property type="protein sequence ID" value="SDT28870.1"/>
    <property type="molecule type" value="Genomic_DNA"/>
</dbReference>
<dbReference type="Pfam" id="PF03466">
    <property type="entry name" value="LysR_substrate"/>
    <property type="match status" value="1"/>
</dbReference>
<keyword evidence="4" id="KW-0804">Transcription</keyword>
<dbReference type="GeneID" id="300209717"/>
<organism evidence="6 7">
    <name type="scientific">Pseudomonas asplenii</name>
    <dbReference type="NCBI Taxonomy" id="53407"/>
    <lineage>
        <taxon>Bacteria</taxon>
        <taxon>Pseudomonadati</taxon>
        <taxon>Pseudomonadota</taxon>
        <taxon>Gammaproteobacteria</taxon>
        <taxon>Pseudomonadales</taxon>
        <taxon>Pseudomonadaceae</taxon>
        <taxon>Pseudomonas</taxon>
    </lineage>
</organism>
<feature type="domain" description="HTH lysR-type" evidence="5">
    <location>
        <begin position="1"/>
        <end position="57"/>
    </location>
</feature>
<dbReference type="CDD" id="cd08445">
    <property type="entry name" value="PBP2_BenM_CatM_CatR"/>
    <property type="match status" value="1"/>
</dbReference>
<dbReference type="AlphaFoldDB" id="A0A1H1Z5B6"/>
<dbReference type="InterPro" id="IPR036388">
    <property type="entry name" value="WH-like_DNA-bd_sf"/>
</dbReference>